<reference evidence="1 2" key="2">
    <citation type="journal article" date="2013" name="Genome Biol. Evol.">
        <title>Genome sequencing of Giardia lamblia genotypes A2 and B isolates (DH and GS) and comparative analysis with the genomes of genotypes A1 and E (WB and Pig).</title>
        <authorList>
            <person name="Adam R.D."/>
            <person name="Dahlstrom E.W."/>
            <person name="Martens C.A."/>
            <person name="Bruno D.P."/>
            <person name="Barbian K.D."/>
            <person name="Ricklefs S.M."/>
            <person name="Hernandez M.M."/>
            <person name="Narla N.P."/>
            <person name="Patel R.B."/>
            <person name="Porcella S.F."/>
            <person name="Nash T.E."/>
        </authorList>
    </citation>
    <scope>NUCLEOTIDE SEQUENCE [LARGE SCALE GENOMIC DNA]</scope>
    <source>
        <strain evidence="1 2">GS</strain>
    </source>
</reference>
<protein>
    <recommendedName>
        <fullName evidence="3">Leucine-rich repeat protein</fullName>
    </recommendedName>
</protein>
<evidence type="ECO:0000313" key="1">
    <source>
        <dbReference type="EMBL" id="ESU40956.1"/>
    </source>
</evidence>
<dbReference type="InterPro" id="IPR001611">
    <property type="entry name" value="Leu-rich_rpt"/>
</dbReference>
<evidence type="ECO:0008006" key="3">
    <source>
        <dbReference type="Google" id="ProtNLM"/>
    </source>
</evidence>
<feature type="non-terminal residue" evidence="1">
    <location>
        <position position="1"/>
    </location>
</feature>
<dbReference type="EMBL" id="AHHH01000158">
    <property type="protein sequence ID" value="ESU40956.1"/>
    <property type="molecule type" value="Genomic_DNA"/>
</dbReference>
<reference evidence="2" key="1">
    <citation type="submission" date="2012-02" db="EMBL/GenBank/DDBJ databases">
        <title>Genome sequencing of Giardia lamblia Genotypes A2 and B isolates (DH and GS) and comparative analysis with the genomes of Genotypes A1 and E (WB and Pig).</title>
        <authorList>
            <person name="Adam R."/>
            <person name="Dahlstrom E."/>
            <person name="Martens C."/>
            <person name="Bruno D."/>
            <person name="Barbian K."/>
            <person name="Porcella S.F."/>
            <person name="Nash T."/>
        </authorList>
    </citation>
    <scope>NUCLEOTIDE SEQUENCE</scope>
    <source>
        <strain evidence="2">GS</strain>
    </source>
</reference>
<dbReference type="PANTHER" id="PTHR22708">
    <property type="entry name" value="LEUCINE-RICH REPEAT-CONTAINING PROTEIN 56"/>
    <property type="match status" value="1"/>
</dbReference>
<dbReference type="SUPFAM" id="SSF52058">
    <property type="entry name" value="L domain-like"/>
    <property type="match status" value="1"/>
</dbReference>
<dbReference type="AlphaFoldDB" id="V6TQF1"/>
<dbReference type="PANTHER" id="PTHR22708:SF0">
    <property type="entry name" value="LEUCINE-RICH REPEAT-CONTAINING PROTEIN 56"/>
    <property type="match status" value="1"/>
</dbReference>
<organism evidence="1 2">
    <name type="scientific">Giardia intestinalis</name>
    <name type="common">Giardia lamblia</name>
    <dbReference type="NCBI Taxonomy" id="5741"/>
    <lineage>
        <taxon>Eukaryota</taxon>
        <taxon>Metamonada</taxon>
        <taxon>Diplomonadida</taxon>
        <taxon>Hexamitidae</taxon>
        <taxon>Giardiinae</taxon>
        <taxon>Giardia</taxon>
    </lineage>
</organism>
<dbReference type="VEuPathDB" id="GiardiaDB:DHA2_7792"/>
<gene>
    <name evidence="1" type="ORF">GSB_7792</name>
</gene>
<proteinExistence type="predicted"/>
<dbReference type="OrthoDB" id="676979at2759"/>
<name>V6TQF1_GIAIN</name>
<accession>V6TQF1</accession>
<dbReference type="VEuPathDB" id="GiardiaDB:QR46_4131"/>
<dbReference type="VEuPathDB" id="GiardiaDB:GL50803_007792"/>
<dbReference type="VEuPathDB" id="GiardiaDB:GL50581_206"/>
<sequence>VCFNSLLRRERPVNHSNNPIRLLLKKMDNTAQYLRELTGVDDLSTVESLSLIVDMSTQSLSQLSMLLPNLKVLNVSHSELTILDISSAFPHLCELVVDECELSDLTGIFMLSNLRKFRARSNCIEDLSPFLECFTLEVIDLCHNSISDISALYSLTHLPLVKLLISDNPFWTHACDHQAVERRLQELFPRVEQFSNRAQSPESLYVSLRLTAPAAKLLKHSKYAIGTNALFNSPSSLLQRKRSISQGCLAFDSP</sequence>
<dbReference type="InterPro" id="IPR040091">
    <property type="entry name" value="LRRC56"/>
</dbReference>
<comment type="caution">
    <text evidence="1">The sequence shown here is derived from an EMBL/GenBank/DDBJ whole genome shotgun (WGS) entry which is preliminary data.</text>
</comment>
<dbReference type="InterPro" id="IPR032675">
    <property type="entry name" value="LRR_dom_sf"/>
</dbReference>
<dbReference type="Gene3D" id="3.80.10.10">
    <property type="entry name" value="Ribonuclease Inhibitor"/>
    <property type="match status" value="1"/>
</dbReference>
<dbReference type="Proteomes" id="UP000018040">
    <property type="component" value="Unassembled WGS sequence"/>
</dbReference>
<evidence type="ECO:0000313" key="2">
    <source>
        <dbReference type="Proteomes" id="UP000018040"/>
    </source>
</evidence>
<dbReference type="PROSITE" id="PS51450">
    <property type="entry name" value="LRR"/>
    <property type="match status" value="1"/>
</dbReference>